<dbReference type="AlphaFoldDB" id="A0A1H4G8Z4"/>
<dbReference type="EMBL" id="FNRA01000009">
    <property type="protein sequence ID" value="SEB06044.1"/>
    <property type="molecule type" value="Genomic_DNA"/>
</dbReference>
<evidence type="ECO:0000256" key="1">
    <source>
        <dbReference type="ARBA" id="ARBA00023125"/>
    </source>
</evidence>
<accession>A0A1H4G8Z4</accession>
<evidence type="ECO:0000313" key="4">
    <source>
        <dbReference type="Proteomes" id="UP000198850"/>
    </source>
</evidence>
<dbReference type="InterPro" id="IPR037923">
    <property type="entry name" value="HTH-like"/>
</dbReference>
<proteinExistence type="predicted"/>
<organism evidence="3 4">
    <name type="scientific">Pedobacter hartonius</name>
    <dbReference type="NCBI Taxonomy" id="425514"/>
    <lineage>
        <taxon>Bacteria</taxon>
        <taxon>Pseudomonadati</taxon>
        <taxon>Bacteroidota</taxon>
        <taxon>Sphingobacteriia</taxon>
        <taxon>Sphingobacteriales</taxon>
        <taxon>Sphingobacteriaceae</taxon>
        <taxon>Pedobacter</taxon>
    </lineage>
</organism>
<feature type="domain" description="AraC-type arabinose-binding/dimerisation" evidence="2">
    <location>
        <begin position="44"/>
        <end position="98"/>
    </location>
</feature>
<dbReference type="GO" id="GO:0006355">
    <property type="term" value="P:regulation of DNA-templated transcription"/>
    <property type="evidence" value="ECO:0007669"/>
    <property type="project" value="InterPro"/>
</dbReference>
<protein>
    <submittedName>
        <fullName evidence="3">AraC-like ligand binding domain-containing protein</fullName>
    </submittedName>
</protein>
<dbReference type="RefSeq" id="WP_245735324.1">
    <property type="nucleotide sequence ID" value="NZ_FNRA01000009.1"/>
</dbReference>
<dbReference type="SUPFAM" id="SSF51215">
    <property type="entry name" value="Regulatory protein AraC"/>
    <property type="match status" value="1"/>
</dbReference>
<keyword evidence="4" id="KW-1185">Reference proteome</keyword>
<keyword evidence="1" id="KW-0238">DNA-binding</keyword>
<dbReference type="STRING" id="425514.SAMN05443550_109128"/>
<name>A0A1H4G8Z4_9SPHI</name>
<reference evidence="3 4" key="1">
    <citation type="submission" date="2016-10" db="EMBL/GenBank/DDBJ databases">
        <authorList>
            <person name="de Groot N.N."/>
        </authorList>
    </citation>
    <scope>NUCLEOTIDE SEQUENCE [LARGE SCALE GENOMIC DNA]</scope>
    <source>
        <strain evidence="3 4">DSM 19033</strain>
    </source>
</reference>
<dbReference type="Proteomes" id="UP000198850">
    <property type="component" value="Unassembled WGS sequence"/>
</dbReference>
<dbReference type="InterPro" id="IPR003313">
    <property type="entry name" value="AraC-bd"/>
</dbReference>
<evidence type="ECO:0000259" key="2">
    <source>
        <dbReference type="Pfam" id="PF02311"/>
    </source>
</evidence>
<sequence length="147" mass="16977">MKKPDIPRLSIEKFQEAGMNIPLLQVEHYHAEASFSIKNRSCHLANDYIAPNRRKFYKLMHVTAGSGILTIGLNRYHIRPYMIAFIHPDEIISWQSDAAAEDGHFCLIHPVYFEEVTHMAGLFKNYPYFQAEKAVVELDEQQSLKIA</sequence>
<evidence type="ECO:0000313" key="3">
    <source>
        <dbReference type="EMBL" id="SEB06044.1"/>
    </source>
</evidence>
<dbReference type="GO" id="GO:0003677">
    <property type="term" value="F:DNA binding"/>
    <property type="evidence" value="ECO:0007669"/>
    <property type="project" value="UniProtKB-KW"/>
</dbReference>
<gene>
    <name evidence="3" type="ORF">SAMN05443550_109128</name>
</gene>
<dbReference type="Pfam" id="PF02311">
    <property type="entry name" value="AraC_binding"/>
    <property type="match status" value="1"/>
</dbReference>